<dbReference type="GO" id="GO:0022857">
    <property type="term" value="F:transmembrane transporter activity"/>
    <property type="evidence" value="ECO:0007669"/>
    <property type="project" value="InterPro"/>
</dbReference>
<feature type="transmembrane region" description="Helical" evidence="3">
    <location>
        <begin position="659"/>
        <end position="681"/>
    </location>
</feature>
<comment type="similarity">
    <text evidence="1">Belongs to the ThrE exporter (TC 2.A.79) family.</text>
</comment>
<dbReference type="PANTHER" id="PTHR31082:SF4">
    <property type="entry name" value="PHEROMONE-REGULATED MEMBRANE PROTEIN 10"/>
    <property type="match status" value="1"/>
</dbReference>
<keyword evidence="3" id="KW-0812">Transmembrane</keyword>
<dbReference type="InterPro" id="IPR010619">
    <property type="entry name" value="ThrE-like_N"/>
</dbReference>
<feature type="compositionally biased region" description="Low complexity" evidence="2">
    <location>
        <begin position="440"/>
        <end position="453"/>
    </location>
</feature>
<dbReference type="PANTHER" id="PTHR31082">
    <property type="entry name" value="PHEROMONE-REGULATED MEMBRANE PROTEIN 10"/>
    <property type="match status" value="1"/>
</dbReference>
<evidence type="ECO:0000313" key="5">
    <source>
        <dbReference type="EMBL" id="KAF7341922.1"/>
    </source>
</evidence>
<accession>A0A8H7CN02</accession>
<keyword evidence="6" id="KW-1185">Reference proteome</keyword>
<keyword evidence="3" id="KW-0472">Membrane</keyword>
<feature type="transmembrane region" description="Helical" evidence="3">
    <location>
        <begin position="829"/>
        <end position="846"/>
    </location>
</feature>
<feature type="region of interest" description="Disordered" evidence="2">
    <location>
        <begin position="368"/>
        <end position="397"/>
    </location>
</feature>
<feature type="compositionally biased region" description="Basic and acidic residues" evidence="2">
    <location>
        <begin position="187"/>
        <end position="196"/>
    </location>
</feature>
<organism evidence="5 6">
    <name type="scientific">Mycena sanguinolenta</name>
    <dbReference type="NCBI Taxonomy" id="230812"/>
    <lineage>
        <taxon>Eukaryota</taxon>
        <taxon>Fungi</taxon>
        <taxon>Dikarya</taxon>
        <taxon>Basidiomycota</taxon>
        <taxon>Agaricomycotina</taxon>
        <taxon>Agaricomycetes</taxon>
        <taxon>Agaricomycetidae</taxon>
        <taxon>Agaricales</taxon>
        <taxon>Marasmiineae</taxon>
        <taxon>Mycenaceae</taxon>
        <taxon>Mycena</taxon>
    </lineage>
</organism>
<sequence length="932" mass="100526">MSVTKGILRAEIQVVATASPKAPPIGIMTGQDSPRGASGSKTPRKVQWIDERLEGSTHALDELGADPNAFENLTTALERHQSASPPPRIHYFPPRRGNTLPPINTDHLPEPQPQLSTASDGDPSAPPSPTRQVPGNYISPHENAGLPGTSDLEHYSHRAASQVVRAHTRKGFFSGFGAARRSKKQKSRDGDARVQSDVEQDLPGAGPMNPPLAGGGLLSTLLTLYNEEAGMNSAPSTPGTEEPPDLPWLTPAASASAKHLPPVEEDPPSTSKSTTISPSPTSSEPSPSPPNNDPTPPHDPLGRMHARTGSQSSLAKLQHILLPPKKPRNSAGALGALIASTANISGVAAPVPSQLAPNLKRPGYHLSRYTVEEEDVPTVPPPKERPRSMPPMSVPGLKWTSTVSSAADTLASKRGWSEKLGDLQHAAFAFGHGGGGGRSGRSTPAGTGTPSSGTDRDEWIDEKWLRDLEQKKEKRRKRKKAEVYITRHVAQIIQRQEFILKLARALMMFGGPSHRLQSQIQSTGRVLDIQVNCMYLPDVVLISFDDSSTGTSNLKFIRQGSSLNLGKLKAVYELYWSVIHDEQSVSEASTTLDALMRKKQEYSWWQLVLTGGMCSTAICSVGFNGSFIDSLIAFPLGALLVGIQLLSIRNELYSNVFEITVATLFSFLSAALASTGFFLLLRDRVELRRPHPPRYLVQGFIVLCGSLEIMSRNIVSGSVRMCYAVVYSLFLGFGLAIGAEAYEKITSQTVVGITDYACSISHDAHGAWYQRTPSLYWAFLTVPMYSLFLSMRNHAPWRSWEMFLIIGISCIGWVTNHFSGLKFKGQSDIIAAVGAFTVGFVANVYARLFSGNAFVIMITGILFQLPSGLGQGGLLTYASETTTGNSSSYLSGFQTALQLISVAIGLTVGLGLALAVVHPIQSRRRAAGVFSL</sequence>
<protein>
    <submittedName>
        <fullName evidence="5">DUF1212-domain-containing protein</fullName>
    </submittedName>
</protein>
<evidence type="ECO:0000313" key="6">
    <source>
        <dbReference type="Proteomes" id="UP000623467"/>
    </source>
</evidence>
<proteinExistence type="inferred from homology"/>
<dbReference type="AlphaFoldDB" id="A0A8H7CN02"/>
<evidence type="ECO:0000256" key="3">
    <source>
        <dbReference type="SAM" id="Phobius"/>
    </source>
</evidence>
<feature type="domain" description="Threonine/serine exporter-like N-terminal" evidence="4">
    <location>
        <begin position="497"/>
        <end position="740"/>
    </location>
</feature>
<evidence type="ECO:0000256" key="1">
    <source>
        <dbReference type="ARBA" id="ARBA00034125"/>
    </source>
</evidence>
<feature type="region of interest" description="Disordered" evidence="2">
    <location>
        <begin position="175"/>
        <end position="215"/>
    </location>
</feature>
<feature type="region of interest" description="Disordered" evidence="2">
    <location>
        <begin position="78"/>
        <end position="152"/>
    </location>
</feature>
<feature type="transmembrane region" description="Helical" evidence="3">
    <location>
        <begin position="895"/>
        <end position="917"/>
    </location>
</feature>
<feature type="transmembrane region" description="Helical" evidence="3">
    <location>
        <begin position="721"/>
        <end position="739"/>
    </location>
</feature>
<dbReference type="Proteomes" id="UP000623467">
    <property type="component" value="Unassembled WGS sequence"/>
</dbReference>
<feature type="transmembrane region" description="Helical" evidence="3">
    <location>
        <begin position="853"/>
        <end position="875"/>
    </location>
</feature>
<dbReference type="Pfam" id="PF06738">
    <property type="entry name" value="ThrE"/>
    <property type="match status" value="1"/>
</dbReference>
<reference evidence="5" key="1">
    <citation type="submission" date="2020-05" db="EMBL/GenBank/DDBJ databases">
        <title>Mycena genomes resolve the evolution of fungal bioluminescence.</title>
        <authorList>
            <person name="Tsai I.J."/>
        </authorList>
    </citation>
    <scope>NUCLEOTIDE SEQUENCE</scope>
    <source>
        <strain evidence="5">160909Yilan</strain>
    </source>
</reference>
<gene>
    <name evidence="5" type="ORF">MSAN_02048100</name>
</gene>
<feature type="transmembrane region" description="Helical" evidence="3">
    <location>
        <begin position="774"/>
        <end position="791"/>
    </location>
</feature>
<evidence type="ECO:0000256" key="2">
    <source>
        <dbReference type="SAM" id="MobiDB-lite"/>
    </source>
</evidence>
<feature type="region of interest" description="Disordered" evidence="2">
    <location>
        <begin position="230"/>
        <end position="331"/>
    </location>
</feature>
<feature type="region of interest" description="Disordered" evidence="2">
    <location>
        <begin position="431"/>
        <end position="458"/>
    </location>
</feature>
<feature type="compositionally biased region" description="Pro residues" evidence="2">
    <location>
        <begin position="286"/>
        <end position="299"/>
    </location>
</feature>
<feature type="transmembrane region" description="Helical" evidence="3">
    <location>
        <begin position="604"/>
        <end position="623"/>
    </location>
</feature>
<name>A0A8H7CN02_9AGAR</name>
<comment type="caution">
    <text evidence="5">The sequence shown here is derived from an EMBL/GenBank/DDBJ whole genome shotgun (WGS) entry which is preliminary data.</text>
</comment>
<feature type="transmembrane region" description="Helical" evidence="3">
    <location>
        <begin position="803"/>
        <end position="823"/>
    </location>
</feature>
<dbReference type="EMBL" id="JACAZH010000026">
    <property type="protein sequence ID" value="KAF7341922.1"/>
    <property type="molecule type" value="Genomic_DNA"/>
</dbReference>
<dbReference type="OrthoDB" id="413008at2759"/>
<feature type="region of interest" description="Disordered" evidence="2">
    <location>
        <begin position="23"/>
        <end position="45"/>
    </location>
</feature>
<feature type="compositionally biased region" description="Low complexity" evidence="2">
    <location>
        <begin position="268"/>
        <end position="285"/>
    </location>
</feature>
<feature type="transmembrane region" description="Helical" evidence="3">
    <location>
        <begin position="630"/>
        <end position="647"/>
    </location>
</feature>
<keyword evidence="3" id="KW-1133">Transmembrane helix</keyword>
<evidence type="ECO:0000259" key="4">
    <source>
        <dbReference type="Pfam" id="PF06738"/>
    </source>
</evidence>
<dbReference type="InterPro" id="IPR051361">
    <property type="entry name" value="ThrE/Ser_Exporter"/>
</dbReference>